<comment type="caution">
    <text evidence="2">The sequence shown here is derived from an EMBL/GenBank/DDBJ whole genome shotgun (WGS) entry which is preliminary data.</text>
</comment>
<dbReference type="EMBL" id="JNBS01004856">
    <property type="protein sequence ID" value="OQR81996.1"/>
    <property type="molecule type" value="Genomic_DNA"/>
</dbReference>
<dbReference type="AlphaFoldDB" id="A0A1V9Y8E8"/>
<feature type="compositionally biased region" description="Polar residues" evidence="1">
    <location>
        <begin position="139"/>
        <end position="150"/>
    </location>
</feature>
<reference evidence="2 3" key="1">
    <citation type="journal article" date="2014" name="Genome Biol. Evol.">
        <title>The secreted proteins of Achlya hypogyna and Thraustotheca clavata identify the ancestral oomycete secretome and reveal gene acquisitions by horizontal gene transfer.</title>
        <authorList>
            <person name="Misner I."/>
            <person name="Blouin N."/>
            <person name="Leonard G."/>
            <person name="Richards T.A."/>
            <person name="Lane C.E."/>
        </authorList>
    </citation>
    <scope>NUCLEOTIDE SEQUENCE [LARGE SCALE GENOMIC DNA]</scope>
    <source>
        <strain evidence="2 3">ATCC 34112</strain>
    </source>
</reference>
<feature type="region of interest" description="Disordered" evidence="1">
    <location>
        <begin position="95"/>
        <end position="150"/>
    </location>
</feature>
<dbReference type="OrthoDB" id="159613at2759"/>
<organism evidence="2 3">
    <name type="scientific">Thraustotheca clavata</name>
    <dbReference type="NCBI Taxonomy" id="74557"/>
    <lineage>
        <taxon>Eukaryota</taxon>
        <taxon>Sar</taxon>
        <taxon>Stramenopiles</taxon>
        <taxon>Oomycota</taxon>
        <taxon>Saprolegniomycetes</taxon>
        <taxon>Saprolegniales</taxon>
        <taxon>Achlyaceae</taxon>
        <taxon>Thraustotheca</taxon>
    </lineage>
</organism>
<name>A0A1V9Y8E8_9STRA</name>
<proteinExistence type="predicted"/>
<accession>A0A1V9Y8E8</accession>
<dbReference type="Proteomes" id="UP000243217">
    <property type="component" value="Unassembled WGS sequence"/>
</dbReference>
<feature type="compositionally biased region" description="Low complexity" evidence="1">
    <location>
        <begin position="104"/>
        <end position="117"/>
    </location>
</feature>
<keyword evidence="3" id="KW-1185">Reference proteome</keyword>
<protein>
    <submittedName>
        <fullName evidence="2">Uncharacterized protein</fullName>
    </submittedName>
</protein>
<evidence type="ECO:0000256" key="1">
    <source>
        <dbReference type="SAM" id="MobiDB-lite"/>
    </source>
</evidence>
<evidence type="ECO:0000313" key="3">
    <source>
        <dbReference type="Proteomes" id="UP000243217"/>
    </source>
</evidence>
<feature type="region of interest" description="Disordered" evidence="1">
    <location>
        <begin position="1"/>
        <end position="80"/>
    </location>
</feature>
<evidence type="ECO:0000313" key="2">
    <source>
        <dbReference type="EMBL" id="OQR81996.1"/>
    </source>
</evidence>
<feature type="compositionally biased region" description="Basic and acidic residues" evidence="1">
    <location>
        <begin position="1"/>
        <end position="15"/>
    </location>
</feature>
<gene>
    <name evidence="2" type="ORF">THRCLA_11230</name>
</gene>
<sequence>MDLKNLARRFSRSEDNTLNTPPPVPMFARPTAIDTTVPFGHNTGQNTGENDEVRRARRTRSKSECLMLAKNHSKSDLPTPCQDYISQIQLIMAKNESTRNRNGSSASTSSSTSSKSTPPTPIGQETTTPQYMHRRRSHSIATQDLPQTAK</sequence>